<dbReference type="InterPro" id="IPR001647">
    <property type="entry name" value="HTH_TetR"/>
</dbReference>
<dbReference type="PRINTS" id="PR00455">
    <property type="entry name" value="HTHTETR"/>
</dbReference>
<dbReference type="SUPFAM" id="SSF46689">
    <property type="entry name" value="Homeodomain-like"/>
    <property type="match status" value="1"/>
</dbReference>
<dbReference type="KEGG" id="cwo:Cwoe_5716"/>
<evidence type="ECO:0000259" key="5">
    <source>
        <dbReference type="PROSITE" id="PS50977"/>
    </source>
</evidence>
<dbReference type="GO" id="GO:0000976">
    <property type="term" value="F:transcription cis-regulatory region binding"/>
    <property type="evidence" value="ECO:0007669"/>
    <property type="project" value="TreeGrafter"/>
</dbReference>
<dbReference type="HOGENOM" id="CLU_069543_0_1_11"/>
<dbReference type="EMBL" id="CP001854">
    <property type="protein sequence ID" value="ADB54117.1"/>
    <property type="molecule type" value="Genomic_DNA"/>
</dbReference>
<keyword evidence="2 4" id="KW-0238">DNA-binding</keyword>
<name>D3F1T6_CONWI</name>
<gene>
    <name evidence="6" type="ordered locus">Cwoe_5716</name>
</gene>
<organism evidence="6 7">
    <name type="scientific">Conexibacter woesei (strain DSM 14684 / CCUG 47730 / CIP 108061 / JCM 11494 / NBRC 100937 / ID131577)</name>
    <dbReference type="NCBI Taxonomy" id="469383"/>
    <lineage>
        <taxon>Bacteria</taxon>
        <taxon>Bacillati</taxon>
        <taxon>Actinomycetota</taxon>
        <taxon>Thermoleophilia</taxon>
        <taxon>Solirubrobacterales</taxon>
        <taxon>Conexibacteraceae</taxon>
        <taxon>Conexibacter</taxon>
    </lineage>
</organism>
<dbReference type="GO" id="GO:0003700">
    <property type="term" value="F:DNA-binding transcription factor activity"/>
    <property type="evidence" value="ECO:0007669"/>
    <property type="project" value="TreeGrafter"/>
</dbReference>
<evidence type="ECO:0000313" key="7">
    <source>
        <dbReference type="Proteomes" id="UP000008229"/>
    </source>
</evidence>
<dbReference type="PROSITE" id="PS50977">
    <property type="entry name" value="HTH_TETR_2"/>
    <property type="match status" value="1"/>
</dbReference>
<reference evidence="6 7" key="1">
    <citation type="journal article" date="2010" name="Stand. Genomic Sci.">
        <title>Complete genome sequence of Conexibacter woesei type strain (ID131577).</title>
        <authorList>
            <person name="Pukall R."/>
            <person name="Lapidus A."/>
            <person name="Glavina Del Rio T."/>
            <person name="Copeland A."/>
            <person name="Tice H."/>
            <person name="Cheng J.-F."/>
            <person name="Lucas S."/>
            <person name="Chen F."/>
            <person name="Nolan M."/>
            <person name="Bruce D."/>
            <person name="Goodwin L."/>
            <person name="Pitluck S."/>
            <person name="Mavromatis K."/>
            <person name="Ivanova N."/>
            <person name="Ovchinnikova G."/>
            <person name="Pati A."/>
            <person name="Chen A."/>
            <person name="Palaniappan K."/>
            <person name="Land M."/>
            <person name="Hauser L."/>
            <person name="Chang Y.-J."/>
            <person name="Jeffries C.D."/>
            <person name="Chain P."/>
            <person name="Meincke L."/>
            <person name="Sims D."/>
            <person name="Brettin T."/>
            <person name="Detter J.C."/>
            <person name="Rohde M."/>
            <person name="Goeker M."/>
            <person name="Bristow J."/>
            <person name="Eisen J.A."/>
            <person name="Markowitz V."/>
            <person name="Kyrpides N.C."/>
            <person name="Klenk H.-P."/>
            <person name="Hugenholtz P."/>
        </authorList>
    </citation>
    <scope>NUCLEOTIDE SEQUENCE [LARGE SCALE GENOMIC DNA]</scope>
    <source>
        <strain evidence="7">DSM 14684 / CIP 108061 / JCM 11494 / NBRC 100937 / ID131577</strain>
    </source>
</reference>
<sequence>MADEPRTGMGDAEITLKLLWGGRERRSRGPKPGLSVERIVEAAVELADSDGLAAVSMRRIAERLGVGAMSLYRYVPGKGELLDLMFERALGDEPRHPAAGRGWRARLEEAGRESLATYLRHPWLLEVVAGNRPPLGPNVMDTYEWLMAIVHESGLDAAETQAAVELFATYVAGAARAVVQAQQAEAKTGISDEQWWEERTDFWQQYFDPERYPTISATYAEGGYETRLDSFEFGLGCLLDGLEARLAAHSEDRSV</sequence>
<accession>D3F1T6</accession>
<protein>
    <submittedName>
        <fullName evidence="6">Transcriptional regulator, TetR family</fullName>
    </submittedName>
</protein>
<dbReference type="InterPro" id="IPR036271">
    <property type="entry name" value="Tet_transcr_reg_TetR-rel_C_sf"/>
</dbReference>
<dbReference type="AlphaFoldDB" id="D3F1T6"/>
<evidence type="ECO:0000313" key="6">
    <source>
        <dbReference type="EMBL" id="ADB54117.1"/>
    </source>
</evidence>
<dbReference type="STRING" id="469383.Cwoe_5716"/>
<evidence type="ECO:0000256" key="4">
    <source>
        <dbReference type="PROSITE-ProRule" id="PRU00335"/>
    </source>
</evidence>
<keyword evidence="3" id="KW-0804">Transcription</keyword>
<reference evidence="7" key="2">
    <citation type="submission" date="2010-01" db="EMBL/GenBank/DDBJ databases">
        <title>The complete genome of Conexibacter woesei DSM 14684.</title>
        <authorList>
            <consortium name="US DOE Joint Genome Institute (JGI-PGF)"/>
            <person name="Lucas S."/>
            <person name="Copeland A."/>
            <person name="Lapidus A."/>
            <person name="Glavina del Rio T."/>
            <person name="Dalin E."/>
            <person name="Tice H."/>
            <person name="Bruce D."/>
            <person name="Goodwin L."/>
            <person name="Pitluck S."/>
            <person name="Kyrpides N."/>
            <person name="Mavromatis K."/>
            <person name="Ivanova N."/>
            <person name="Mikhailova N."/>
            <person name="Chertkov O."/>
            <person name="Brettin T."/>
            <person name="Detter J.C."/>
            <person name="Han C."/>
            <person name="Larimer F."/>
            <person name="Land M."/>
            <person name="Hauser L."/>
            <person name="Markowitz V."/>
            <person name="Cheng J.-F."/>
            <person name="Hugenholtz P."/>
            <person name="Woyke T."/>
            <person name="Wu D."/>
            <person name="Pukall R."/>
            <person name="Steenblock K."/>
            <person name="Schneider S."/>
            <person name="Klenk H.-P."/>
            <person name="Eisen J.A."/>
        </authorList>
    </citation>
    <scope>NUCLEOTIDE SEQUENCE [LARGE SCALE GENOMIC DNA]</scope>
    <source>
        <strain evidence="7">DSM 14684 / CIP 108061 / JCM 11494 / NBRC 100937 / ID131577</strain>
    </source>
</reference>
<dbReference type="Gene3D" id="1.10.357.10">
    <property type="entry name" value="Tetracycline Repressor, domain 2"/>
    <property type="match status" value="1"/>
</dbReference>
<dbReference type="PANTHER" id="PTHR30055:SF151">
    <property type="entry name" value="TRANSCRIPTIONAL REGULATORY PROTEIN"/>
    <property type="match status" value="1"/>
</dbReference>
<feature type="domain" description="HTH tetR-type" evidence="5">
    <location>
        <begin position="33"/>
        <end position="93"/>
    </location>
</feature>
<dbReference type="Pfam" id="PF00440">
    <property type="entry name" value="TetR_N"/>
    <property type="match status" value="1"/>
</dbReference>
<dbReference type="InterPro" id="IPR050109">
    <property type="entry name" value="HTH-type_TetR-like_transc_reg"/>
</dbReference>
<feature type="DNA-binding region" description="H-T-H motif" evidence="4">
    <location>
        <begin position="56"/>
        <end position="75"/>
    </location>
</feature>
<dbReference type="Gene3D" id="1.10.10.60">
    <property type="entry name" value="Homeodomain-like"/>
    <property type="match status" value="1"/>
</dbReference>
<dbReference type="GO" id="GO:0045892">
    <property type="term" value="P:negative regulation of DNA-templated transcription"/>
    <property type="evidence" value="ECO:0007669"/>
    <property type="project" value="InterPro"/>
</dbReference>
<evidence type="ECO:0000256" key="3">
    <source>
        <dbReference type="ARBA" id="ARBA00023163"/>
    </source>
</evidence>
<dbReference type="InterPro" id="IPR009057">
    <property type="entry name" value="Homeodomain-like_sf"/>
</dbReference>
<keyword evidence="7" id="KW-1185">Reference proteome</keyword>
<dbReference type="Proteomes" id="UP000008229">
    <property type="component" value="Chromosome"/>
</dbReference>
<evidence type="ECO:0000256" key="2">
    <source>
        <dbReference type="ARBA" id="ARBA00023125"/>
    </source>
</evidence>
<dbReference type="InterPro" id="IPR004111">
    <property type="entry name" value="Repressor_TetR_C"/>
</dbReference>
<evidence type="ECO:0000256" key="1">
    <source>
        <dbReference type="ARBA" id="ARBA00023015"/>
    </source>
</evidence>
<dbReference type="RefSeq" id="WP_012937168.1">
    <property type="nucleotide sequence ID" value="NC_013739.1"/>
</dbReference>
<dbReference type="eggNOG" id="COG1309">
    <property type="taxonomic scope" value="Bacteria"/>
</dbReference>
<dbReference type="PANTHER" id="PTHR30055">
    <property type="entry name" value="HTH-TYPE TRANSCRIPTIONAL REGULATOR RUTR"/>
    <property type="match status" value="1"/>
</dbReference>
<proteinExistence type="predicted"/>
<dbReference type="SUPFAM" id="SSF48498">
    <property type="entry name" value="Tetracyclin repressor-like, C-terminal domain"/>
    <property type="match status" value="1"/>
</dbReference>
<dbReference type="Pfam" id="PF02909">
    <property type="entry name" value="TetR_C_1"/>
    <property type="match status" value="1"/>
</dbReference>
<keyword evidence="1" id="KW-0805">Transcription regulation</keyword>